<dbReference type="PANTHER" id="PTHR36191">
    <property type="entry name" value="ENDO/EXONUCLEASE/PHOSPHATASE DOMAIN-CONTAINING PROTEIN-RELATED"/>
    <property type="match status" value="1"/>
</dbReference>
<gene>
    <name evidence="6" type="ORF">PMEA_00027170</name>
</gene>
<keyword evidence="4" id="KW-0472">Membrane</keyword>
<keyword evidence="1" id="KW-0245">EGF-like domain</keyword>
<evidence type="ECO:0000313" key="6">
    <source>
        <dbReference type="EMBL" id="CAH3153546.1"/>
    </source>
</evidence>
<evidence type="ECO:0000256" key="1">
    <source>
        <dbReference type="ARBA" id="ARBA00022536"/>
    </source>
</evidence>
<protein>
    <recommendedName>
        <fullName evidence="5">ZP domain-containing protein</fullName>
    </recommendedName>
</protein>
<dbReference type="Proteomes" id="UP001159428">
    <property type="component" value="Unassembled WGS sequence"/>
</dbReference>
<dbReference type="AlphaFoldDB" id="A0AAU9XMZ5"/>
<dbReference type="Pfam" id="PF23283">
    <property type="entry name" value="D8C_UMOD"/>
    <property type="match status" value="6"/>
</dbReference>
<dbReference type="SMART" id="SM00241">
    <property type="entry name" value="ZP"/>
    <property type="match status" value="1"/>
</dbReference>
<feature type="transmembrane region" description="Helical" evidence="4">
    <location>
        <begin position="1123"/>
        <end position="1144"/>
    </location>
</feature>
<dbReference type="Gene3D" id="2.60.40.3210">
    <property type="entry name" value="Zona pellucida, ZP-N domain"/>
    <property type="match status" value="1"/>
</dbReference>
<feature type="domain" description="ZP" evidence="5">
    <location>
        <begin position="820"/>
        <end position="1069"/>
    </location>
</feature>
<dbReference type="InterPro" id="IPR042235">
    <property type="entry name" value="ZP-C_dom"/>
</dbReference>
<evidence type="ECO:0000256" key="3">
    <source>
        <dbReference type="ARBA" id="ARBA00023157"/>
    </source>
</evidence>
<accession>A0AAU9XMZ5</accession>
<name>A0AAU9XMZ5_9CNID</name>
<dbReference type="EMBL" id="CALNXJ010000053">
    <property type="protein sequence ID" value="CAH3153546.1"/>
    <property type="molecule type" value="Genomic_DNA"/>
</dbReference>
<keyword evidence="7" id="KW-1185">Reference proteome</keyword>
<keyword evidence="4" id="KW-0812">Transmembrane</keyword>
<organism evidence="6 7">
    <name type="scientific">Pocillopora meandrina</name>
    <dbReference type="NCBI Taxonomy" id="46732"/>
    <lineage>
        <taxon>Eukaryota</taxon>
        <taxon>Metazoa</taxon>
        <taxon>Cnidaria</taxon>
        <taxon>Anthozoa</taxon>
        <taxon>Hexacorallia</taxon>
        <taxon>Scleractinia</taxon>
        <taxon>Astrocoeniina</taxon>
        <taxon>Pocilloporidae</taxon>
        <taxon>Pocillopora</taxon>
    </lineage>
</organism>
<dbReference type="PROSITE" id="PS51034">
    <property type="entry name" value="ZP_2"/>
    <property type="match status" value="1"/>
</dbReference>
<evidence type="ECO:0000313" key="7">
    <source>
        <dbReference type="Proteomes" id="UP001159428"/>
    </source>
</evidence>
<keyword evidence="2" id="KW-0732">Signal</keyword>
<dbReference type="Pfam" id="PF00100">
    <property type="entry name" value="Zona_pellucida"/>
    <property type="match status" value="1"/>
</dbReference>
<feature type="non-terminal residue" evidence="6">
    <location>
        <position position="1"/>
    </location>
</feature>
<sequence length="1164" mass="131531">LTIHFLPPASNPCSRGKYKLLNTYDRLVGNKDQSSVKCDQRDVALPGWFRFTGAAGDRMPTKCPETKRCGTHAPGWLNGKHPSVADGIVSRDVCYHWSKNCCQWKNKINVKNCGAFYLYELQKPPACSLRYCEATECSVGGYQELNQADRAMGNSNQSRVRCDGRAPDNILVPKWYRMTGDSGDQIPEKCVPMRRCGTHAPGWLNGKHPSLREGVVARQVCYHWTGGCCQWKQNIKIRNCGNFYVYELQKPPACSLRYCGNKGVFNPCSRGKYKLLNTYDRLVGNKDQNSVKCDQRDVALPGWFRFTGAAGDRMPTKCPETKRCGTHAPGWLNGKHPSVADGIVSRDVCYHWSKNCCRWKNKINVKNCGAFYLYELQKPPVCSLRYCEATECSVGGYQELNQADRAMGNSNQSRVQCDGRAPDNILVPKWYRMTGDSGDQIPEKCVPMRRCGTHAPGWLNGKHPSLREGVVARQVCYHWTRGCCQWKQNIKIRNCGNFYVYELQKPPACSLRYCGNKGGKIFNPCSRGKYKLLNTYDRLVGNKDQNSVKCDQRDVALPGWFRFTGAAGNRMPTKCPETKRCGTHAPGWLNGKHPSVADGIVSRDVCYHWSKNCCRWKNKINVKNCGAFYLYELQKPPACSLRYCGEYLASWAQNSHGNYQELNQADRAMGNSNQSRVQCDGRAPDNILVPKWYRMTGDSGDQIPEKCVPMRRCGTHAPGWLNGKHPRLQEGVVARQVCYHWTGGCCQWKNSVKIRNCGDFYVYELRKPPACSLRYCGNKEGKNFLFTCLNTASRLYFCSLMLFLLLFYSISDLSSGVNVTCVKDEMFISISKKFLPGIRVDHLRLSDMNCGATETQTHFILRTELKECHTTSRDTKNSFCYRNKVLKISVEHQPIITRVREVEIPFSCCYSNTGIVSSVALKVESKKIVLSKDGFGEFALEMKTFPDNRYIDNYKSEDFPVTVPSGKILYVEVNVDTEDLKLEILAETCFGTPDPNPIKPGLKYLFISDGCAVDDTLKFLPSNDERSQKFSLAAFKFLGDHQFAYLHCKVKICNATDPKSRCAKGCLREARRKRSLNIRETNDEEYILAQGPFARAENDDDETESHKPMEITEVQNSGPYSTLVAAAVVVSVVFCVTCGSILAWKKKKRSAVRSYQLYTVPTGN</sequence>
<dbReference type="PANTHER" id="PTHR36191:SF4">
    <property type="entry name" value="VWFD DOMAIN-CONTAINING PROTEIN"/>
    <property type="match status" value="1"/>
</dbReference>
<dbReference type="InterPro" id="IPR057774">
    <property type="entry name" value="D8C_UMOD/GP2/OIT3-like"/>
</dbReference>
<keyword evidence="4" id="KW-1133">Transmembrane helix</keyword>
<evidence type="ECO:0000259" key="5">
    <source>
        <dbReference type="PROSITE" id="PS51034"/>
    </source>
</evidence>
<comment type="caution">
    <text evidence="6">The sequence shown here is derived from an EMBL/GenBank/DDBJ whole genome shotgun (WGS) entry which is preliminary data.</text>
</comment>
<proteinExistence type="predicted"/>
<dbReference type="InterPro" id="IPR055355">
    <property type="entry name" value="ZP-C"/>
</dbReference>
<evidence type="ECO:0000256" key="4">
    <source>
        <dbReference type="SAM" id="Phobius"/>
    </source>
</evidence>
<reference evidence="6 7" key="1">
    <citation type="submission" date="2022-05" db="EMBL/GenBank/DDBJ databases">
        <authorList>
            <consortium name="Genoscope - CEA"/>
            <person name="William W."/>
        </authorList>
    </citation>
    <scope>NUCLEOTIDE SEQUENCE [LARGE SCALE GENOMIC DNA]</scope>
</reference>
<dbReference type="Gene3D" id="2.60.40.4100">
    <property type="entry name" value="Zona pellucida, ZP-C domain"/>
    <property type="match status" value="1"/>
</dbReference>
<keyword evidence="3" id="KW-1015">Disulfide bond</keyword>
<evidence type="ECO:0000256" key="2">
    <source>
        <dbReference type="ARBA" id="ARBA00022729"/>
    </source>
</evidence>
<dbReference type="InterPro" id="IPR001507">
    <property type="entry name" value="ZP_dom"/>
</dbReference>